<accession>A0A9P7AJW7</accession>
<name>A0A9P7AJW7_9AGAM</name>
<proteinExistence type="predicted"/>
<dbReference type="GeneID" id="64603152"/>
<dbReference type="AlphaFoldDB" id="A0A9P7AJW7"/>
<comment type="caution">
    <text evidence="1">The sequence shown here is derived from an EMBL/GenBank/DDBJ whole genome shotgun (WGS) entry which is preliminary data.</text>
</comment>
<evidence type="ECO:0000313" key="2">
    <source>
        <dbReference type="Proteomes" id="UP000719766"/>
    </source>
</evidence>
<dbReference type="PROSITE" id="PS51257">
    <property type="entry name" value="PROKAR_LIPOPROTEIN"/>
    <property type="match status" value="1"/>
</dbReference>
<keyword evidence="2" id="KW-1185">Reference proteome</keyword>
<organism evidence="1 2">
    <name type="scientific">Suillus plorans</name>
    <dbReference type="NCBI Taxonomy" id="116603"/>
    <lineage>
        <taxon>Eukaryota</taxon>
        <taxon>Fungi</taxon>
        <taxon>Dikarya</taxon>
        <taxon>Basidiomycota</taxon>
        <taxon>Agaricomycotina</taxon>
        <taxon>Agaricomycetes</taxon>
        <taxon>Agaricomycetidae</taxon>
        <taxon>Boletales</taxon>
        <taxon>Suillineae</taxon>
        <taxon>Suillaceae</taxon>
        <taxon>Suillus</taxon>
    </lineage>
</organism>
<evidence type="ECO:0000313" key="1">
    <source>
        <dbReference type="EMBL" id="KAG1790838.1"/>
    </source>
</evidence>
<protein>
    <submittedName>
        <fullName evidence="1">Uncharacterized protein</fullName>
    </submittedName>
</protein>
<dbReference type="RefSeq" id="XP_041157771.1">
    <property type="nucleotide sequence ID" value="XM_041309388.1"/>
</dbReference>
<sequence>MQCIFRGNNIPYKLDQDSTQSFSHSFSACPNIVYINTSVSFNLTSNMLTLPRFTVALALASSIFGATIPAVPSRRSGELWEGLEHEEVDLRGLAPSRRSGELWEGLEHEEVDLRGLASSRRSGELWLGAEHEEVDASSTLALI</sequence>
<dbReference type="OrthoDB" id="2677346at2759"/>
<dbReference type="Proteomes" id="UP000719766">
    <property type="component" value="Unassembled WGS sequence"/>
</dbReference>
<reference evidence="1" key="1">
    <citation type="journal article" date="2020" name="New Phytol.">
        <title>Comparative genomics reveals dynamic genome evolution in host specialist ectomycorrhizal fungi.</title>
        <authorList>
            <person name="Lofgren L.A."/>
            <person name="Nguyen N.H."/>
            <person name="Vilgalys R."/>
            <person name="Ruytinx J."/>
            <person name="Liao H.L."/>
            <person name="Branco S."/>
            <person name="Kuo A."/>
            <person name="LaButti K."/>
            <person name="Lipzen A."/>
            <person name="Andreopoulos W."/>
            <person name="Pangilinan J."/>
            <person name="Riley R."/>
            <person name="Hundley H."/>
            <person name="Na H."/>
            <person name="Barry K."/>
            <person name="Grigoriev I.V."/>
            <person name="Stajich J.E."/>
            <person name="Kennedy P.G."/>
        </authorList>
    </citation>
    <scope>NUCLEOTIDE SEQUENCE</scope>
    <source>
        <strain evidence="1">S12</strain>
    </source>
</reference>
<gene>
    <name evidence="1" type="ORF">HD556DRAFT_1528787</name>
</gene>
<dbReference type="EMBL" id="JABBWE010000047">
    <property type="protein sequence ID" value="KAG1790838.1"/>
    <property type="molecule type" value="Genomic_DNA"/>
</dbReference>